<dbReference type="GO" id="GO:0006487">
    <property type="term" value="P:protein N-linked glycosylation"/>
    <property type="evidence" value="ECO:0007669"/>
    <property type="project" value="TreeGrafter"/>
</dbReference>
<dbReference type="SUPFAM" id="SSF48179">
    <property type="entry name" value="6-phosphogluconate dehydrogenase C-terminal domain-like"/>
    <property type="match status" value="1"/>
</dbReference>
<dbReference type="SUPFAM" id="SSF53448">
    <property type="entry name" value="Nucleotide-diphospho-sugar transferases"/>
    <property type="match status" value="1"/>
</dbReference>
<reference evidence="11 12" key="1">
    <citation type="journal article" date="2019" name="Fungal Biol. Biotechnol.">
        <title>Draft genome sequence of fastidious pathogen Ceratobasidium theobromae, which causes vascular-streak dieback in Theobroma cacao.</title>
        <authorList>
            <person name="Ali S.S."/>
            <person name="Asman A."/>
            <person name="Shao J."/>
            <person name="Firmansyah A.P."/>
            <person name="Susilo A.W."/>
            <person name="Rosmana A."/>
            <person name="McMahon P."/>
            <person name="Junaid M."/>
            <person name="Guest D."/>
            <person name="Kheng T.Y."/>
            <person name="Meinhardt L.W."/>
            <person name="Bailey B.A."/>
        </authorList>
    </citation>
    <scope>NUCLEOTIDE SEQUENCE [LARGE SCALE GENOMIC DNA]</scope>
    <source>
        <strain evidence="11 12">CT2</strain>
    </source>
</reference>
<dbReference type="InterPro" id="IPR053790">
    <property type="entry name" value="P5CR-like_CS"/>
</dbReference>
<dbReference type="AlphaFoldDB" id="A0A5N5QV56"/>
<comment type="similarity">
    <text evidence="1 6">Belongs to the pyrroline-5-carboxylate reductase family.</text>
</comment>
<dbReference type="InterPro" id="IPR008927">
    <property type="entry name" value="6-PGluconate_DH-like_C_sf"/>
</dbReference>
<dbReference type="NCBIfam" id="TIGR00112">
    <property type="entry name" value="proC"/>
    <property type="match status" value="1"/>
</dbReference>
<dbReference type="PANTHER" id="PTHR31121">
    <property type="entry name" value="ALPHA-1,2 MANNOSYLTRANSFERASE KTR1"/>
    <property type="match status" value="1"/>
</dbReference>
<dbReference type="PANTHER" id="PTHR31121:SF6">
    <property type="entry name" value="ALPHA-1,2 MANNOSYLTRANSFERASE KTR1"/>
    <property type="match status" value="1"/>
</dbReference>
<dbReference type="InterPro" id="IPR028939">
    <property type="entry name" value="P5C_Rdtase_cat_N"/>
</dbReference>
<evidence type="ECO:0000256" key="5">
    <source>
        <dbReference type="ARBA" id="ARBA00023002"/>
    </source>
</evidence>
<dbReference type="Gene3D" id="3.90.550.10">
    <property type="entry name" value="Spore Coat Polysaccharide Biosynthesis Protein SpsA, Chain A"/>
    <property type="match status" value="1"/>
</dbReference>
<dbReference type="Pfam" id="PF01793">
    <property type="entry name" value="Glyco_transf_15"/>
    <property type="match status" value="1"/>
</dbReference>
<evidence type="ECO:0000313" key="12">
    <source>
        <dbReference type="Proteomes" id="UP000383932"/>
    </source>
</evidence>
<evidence type="ECO:0000313" key="11">
    <source>
        <dbReference type="EMBL" id="KAB5595630.1"/>
    </source>
</evidence>
<dbReference type="GO" id="GO:0055129">
    <property type="term" value="P:L-proline biosynthetic process"/>
    <property type="evidence" value="ECO:0007669"/>
    <property type="project" value="UniProtKB-UniPathway"/>
</dbReference>
<comment type="similarity">
    <text evidence="2">Belongs to the glycosyltransferase 15 family.</text>
</comment>
<dbReference type="InterPro" id="IPR029044">
    <property type="entry name" value="Nucleotide-diphossugar_trans"/>
</dbReference>
<feature type="domain" description="Pyrroline-5-carboxylate reductase dimerisation" evidence="10">
    <location>
        <begin position="598"/>
        <end position="704"/>
    </location>
</feature>
<dbReference type="FunFam" id="3.90.550.10:FF:000051">
    <property type="entry name" value="Alpha-1,2-mannosyltransferase (Ktr4)"/>
    <property type="match status" value="1"/>
</dbReference>
<dbReference type="EMBL" id="SSOP01000007">
    <property type="protein sequence ID" value="KAB5595630.1"/>
    <property type="molecule type" value="Genomic_DNA"/>
</dbReference>
<dbReference type="GO" id="GO:0004735">
    <property type="term" value="F:pyrroline-5-carboxylate reductase activity"/>
    <property type="evidence" value="ECO:0007669"/>
    <property type="project" value="UniProtKB-EC"/>
</dbReference>
<dbReference type="Pfam" id="PF14748">
    <property type="entry name" value="P5CR_dimer"/>
    <property type="match status" value="1"/>
</dbReference>
<dbReference type="InterPro" id="IPR036291">
    <property type="entry name" value="NAD(P)-bd_dom_sf"/>
</dbReference>
<keyword evidence="4 6" id="KW-0521">NADP</keyword>
<dbReference type="UniPathway" id="UPA00098">
    <property type="reaction ID" value="UER00361"/>
</dbReference>
<dbReference type="FunFam" id="1.10.3730.10:FF:000001">
    <property type="entry name" value="Pyrroline-5-carboxylate reductase"/>
    <property type="match status" value="1"/>
</dbReference>
<feature type="chain" id="PRO_5024317057" description="Pyrroline-5-carboxylate reductase" evidence="8">
    <location>
        <begin position="24"/>
        <end position="725"/>
    </location>
</feature>
<dbReference type="GO" id="GO:0000026">
    <property type="term" value="F:alpha-1,2-mannosyltransferase activity"/>
    <property type="evidence" value="ECO:0007669"/>
    <property type="project" value="TreeGrafter"/>
</dbReference>
<dbReference type="HAMAP" id="MF_01925">
    <property type="entry name" value="P5C_reductase"/>
    <property type="match status" value="1"/>
</dbReference>
<dbReference type="Proteomes" id="UP000383932">
    <property type="component" value="Unassembled WGS sequence"/>
</dbReference>
<feature type="compositionally biased region" description="Polar residues" evidence="7">
    <location>
        <begin position="399"/>
        <end position="429"/>
    </location>
</feature>
<feature type="signal peptide" evidence="8">
    <location>
        <begin position="1"/>
        <end position="23"/>
    </location>
</feature>
<dbReference type="Gene3D" id="1.10.3730.10">
    <property type="entry name" value="ProC C-terminal domain-like"/>
    <property type="match status" value="1"/>
</dbReference>
<comment type="catalytic activity">
    <reaction evidence="6">
        <text>L-proline + NADP(+) = (S)-1-pyrroline-5-carboxylate + NADPH + 2 H(+)</text>
        <dbReference type="Rhea" id="RHEA:14109"/>
        <dbReference type="ChEBI" id="CHEBI:15378"/>
        <dbReference type="ChEBI" id="CHEBI:17388"/>
        <dbReference type="ChEBI" id="CHEBI:57783"/>
        <dbReference type="ChEBI" id="CHEBI:58349"/>
        <dbReference type="ChEBI" id="CHEBI:60039"/>
        <dbReference type="EC" id="1.5.1.2"/>
    </reaction>
</comment>
<proteinExistence type="inferred from homology"/>
<evidence type="ECO:0000256" key="1">
    <source>
        <dbReference type="ARBA" id="ARBA00005525"/>
    </source>
</evidence>
<evidence type="ECO:0000256" key="3">
    <source>
        <dbReference type="ARBA" id="ARBA00022679"/>
    </source>
</evidence>
<keyword evidence="6" id="KW-0028">Amino-acid biosynthesis</keyword>
<dbReference type="GO" id="GO:0005794">
    <property type="term" value="C:Golgi apparatus"/>
    <property type="evidence" value="ECO:0007669"/>
    <property type="project" value="TreeGrafter"/>
</dbReference>
<dbReference type="PROSITE" id="PS00521">
    <property type="entry name" value="P5CR"/>
    <property type="match status" value="1"/>
</dbReference>
<evidence type="ECO:0000259" key="9">
    <source>
        <dbReference type="Pfam" id="PF03807"/>
    </source>
</evidence>
<gene>
    <name evidence="11" type="ORF">CTheo_868</name>
</gene>
<feature type="region of interest" description="Disordered" evidence="7">
    <location>
        <begin position="395"/>
        <end position="429"/>
    </location>
</feature>
<evidence type="ECO:0000256" key="8">
    <source>
        <dbReference type="SAM" id="SignalP"/>
    </source>
</evidence>
<evidence type="ECO:0000256" key="6">
    <source>
        <dbReference type="RuleBase" id="RU003903"/>
    </source>
</evidence>
<organism evidence="11 12">
    <name type="scientific">Ceratobasidium theobromae</name>
    <dbReference type="NCBI Taxonomy" id="1582974"/>
    <lineage>
        <taxon>Eukaryota</taxon>
        <taxon>Fungi</taxon>
        <taxon>Dikarya</taxon>
        <taxon>Basidiomycota</taxon>
        <taxon>Agaricomycotina</taxon>
        <taxon>Agaricomycetes</taxon>
        <taxon>Cantharellales</taxon>
        <taxon>Ceratobasidiaceae</taxon>
        <taxon>Ceratobasidium</taxon>
    </lineage>
</organism>
<keyword evidence="8" id="KW-0732">Signal</keyword>
<protein>
    <recommendedName>
        <fullName evidence="6">Pyrroline-5-carboxylate reductase</fullName>
        <ecNumber evidence="6">1.5.1.2</ecNumber>
    </recommendedName>
</protein>
<dbReference type="SUPFAM" id="SSF51735">
    <property type="entry name" value="NAD(P)-binding Rossmann-fold domains"/>
    <property type="match status" value="1"/>
</dbReference>
<evidence type="ECO:0000256" key="4">
    <source>
        <dbReference type="ARBA" id="ARBA00022857"/>
    </source>
</evidence>
<dbReference type="GO" id="GO:0000032">
    <property type="term" value="P:cell wall mannoprotein biosynthetic process"/>
    <property type="evidence" value="ECO:0007669"/>
    <property type="project" value="TreeGrafter"/>
</dbReference>
<accession>A0A5N5QV56</accession>
<dbReference type="InterPro" id="IPR029036">
    <property type="entry name" value="P5CR_dimer"/>
</dbReference>
<dbReference type="InterPro" id="IPR002685">
    <property type="entry name" value="Glyco_trans_15"/>
</dbReference>
<sequence length="725" mass="80740">MMTPMRYVCLVLGIIVSLHFLLSVTHEDYRVATNRFKPWNSGPPYIPPSSPDATERVNAAFVILARNSDLSGILESIKQMEDRFNKRYNYPYVFLNEEPFSDEFKKWTTEVVSSETIYGQIPRDHWYQPDWIDEDKATNARLKMIAEKVIYGHSVPYRNMCRFNSGFFFRHELLKKYDYYWRIEPSVKFFCDLDYDPFKVMKDGNKVYGFTVSLYEYPATIPTLWNATKEFINANPQYLPKDNAMKFVSDNGGESYNNCHFWSNFEIGDLNFWRGEAYTKYFEFLDSKGGFYYERWGDAPVHSIGAALFARKDQIHFFNDIGYKHEPFMHCPQGEAHARGKCWCDAKQNFDYEWTISAYILTLDIKMPYTLCVLGCGTMGVAILSGVIASLERRAPQNAGPSTPTMSSSQLPDTANGISTSNIPGTMTPNVNVDELPDASIPGRFLACVNRAETAKRLKATFRSTLGMLAAETVEILWGENLRAVQESDVILLCCKPQMAVSILGAPDMSSALEGKLLISILAGVTIEQLTSMVPASTRVVRAMPNTPCRIREGMTVVSAIPSSSSPTPSKHDLQLELDRSIILAIFSSIGRCRFLDEKHFDACTALSGSGPAFACIVLEAMADGGVMMGLPRTEALELAAQSSSNTLQGTARMVLQSAQHPAQVKDSVTTPGGCTIAGLLTLEDGRVRSTIARAIQVATERASVLGQPARSTVRKSTGSPEARD</sequence>
<keyword evidence="5 6" id="KW-0560">Oxidoreductase</keyword>
<feature type="compositionally biased region" description="Polar residues" evidence="7">
    <location>
        <begin position="715"/>
        <end position="725"/>
    </location>
</feature>
<feature type="region of interest" description="Disordered" evidence="7">
    <location>
        <begin position="706"/>
        <end position="725"/>
    </location>
</feature>
<keyword evidence="12" id="KW-1185">Reference proteome</keyword>
<dbReference type="GO" id="GO:0016020">
    <property type="term" value="C:membrane"/>
    <property type="evidence" value="ECO:0007669"/>
    <property type="project" value="InterPro"/>
</dbReference>
<evidence type="ECO:0000259" key="10">
    <source>
        <dbReference type="Pfam" id="PF14748"/>
    </source>
</evidence>
<dbReference type="OrthoDB" id="439943at2759"/>
<evidence type="ECO:0000256" key="2">
    <source>
        <dbReference type="ARBA" id="ARBA00007677"/>
    </source>
</evidence>
<name>A0A5N5QV56_9AGAM</name>
<comment type="caution">
    <text evidence="11">The sequence shown here is derived from an EMBL/GenBank/DDBJ whole genome shotgun (WGS) entry which is preliminary data.</text>
</comment>
<dbReference type="InterPro" id="IPR000304">
    <property type="entry name" value="Pyrroline-COOH_reductase"/>
</dbReference>
<dbReference type="Pfam" id="PF03807">
    <property type="entry name" value="F420_oxidored"/>
    <property type="match status" value="1"/>
</dbReference>
<dbReference type="EC" id="1.5.1.2" evidence="6"/>
<evidence type="ECO:0000256" key="7">
    <source>
        <dbReference type="SAM" id="MobiDB-lite"/>
    </source>
</evidence>
<comment type="pathway">
    <text evidence="6">Amino-acid biosynthesis; L-proline biosynthesis; L-proline from L-glutamate 5-semialdehyde: step 1/1.</text>
</comment>
<keyword evidence="3 11" id="KW-0808">Transferase</keyword>
<feature type="domain" description="Pyrroline-5-carboxylate reductase catalytic N-terminal" evidence="9">
    <location>
        <begin position="448"/>
        <end position="524"/>
    </location>
</feature>
<dbReference type="Gene3D" id="3.40.50.720">
    <property type="entry name" value="NAD(P)-binding Rossmann-like Domain"/>
    <property type="match status" value="1"/>
</dbReference>
<keyword evidence="6" id="KW-0641">Proline biosynthesis</keyword>